<accession>A0A197JBU9</accession>
<dbReference type="GO" id="GO:0017168">
    <property type="term" value="F:5-oxoprolinase (ATP-hydrolyzing) activity"/>
    <property type="evidence" value="ECO:0007669"/>
    <property type="project" value="TreeGrafter"/>
</dbReference>
<keyword evidence="3" id="KW-1185">Reference proteome</keyword>
<dbReference type="AlphaFoldDB" id="A0A197JBU9"/>
<sequence length="116" mass="12518">HMTNTRITDPEILERRYPVILREFALRAGSGGEGLHPGGEGLVRDIEFLEPMEVSILSERRVFQPYGMAGGGPGASGKNLWTETIFRTVNLSGKNTAHVKAGDRLLICTPGGGAWG</sequence>
<dbReference type="PANTHER" id="PTHR11365:SF2">
    <property type="entry name" value="5-OXOPROLINASE"/>
    <property type="match status" value="1"/>
</dbReference>
<dbReference type="OrthoDB" id="3643at2759"/>
<feature type="domain" description="Hydantoinase B/oxoprolinase" evidence="1">
    <location>
        <begin position="1"/>
        <end position="116"/>
    </location>
</feature>
<feature type="non-terminal residue" evidence="2">
    <location>
        <position position="1"/>
    </location>
</feature>
<evidence type="ECO:0000313" key="2">
    <source>
        <dbReference type="EMBL" id="OAQ21981.1"/>
    </source>
</evidence>
<name>A0A197JBU9_9FUNG</name>
<dbReference type="Pfam" id="PF02538">
    <property type="entry name" value="Hydantoinase_B"/>
    <property type="match status" value="1"/>
</dbReference>
<dbReference type="GO" id="GO:0005829">
    <property type="term" value="C:cytosol"/>
    <property type="evidence" value="ECO:0007669"/>
    <property type="project" value="TreeGrafter"/>
</dbReference>
<reference evidence="2 3" key="1">
    <citation type="submission" date="2016-05" db="EMBL/GenBank/DDBJ databases">
        <title>Genome sequencing reveals origins of a unique bacterial endosymbiosis in the earliest lineages of terrestrial Fungi.</title>
        <authorList>
            <consortium name="DOE Joint Genome Institute"/>
            <person name="Uehling J."/>
            <person name="Gryganskyi A."/>
            <person name="Hameed K."/>
            <person name="Tschaplinski T."/>
            <person name="Misztal P."/>
            <person name="Wu S."/>
            <person name="Desiro A."/>
            <person name="Vande Pol N."/>
            <person name="Du Z.-Y."/>
            <person name="Zienkiewicz A."/>
            <person name="Zienkiewicz K."/>
            <person name="Morin E."/>
            <person name="Tisserant E."/>
            <person name="Splivallo R."/>
            <person name="Hainaut M."/>
            <person name="Henrissat B."/>
            <person name="Ohm R."/>
            <person name="Kuo A."/>
            <person name="Yan J."/>
            <person name="Lipzen A."/>
            <person name="Nolan M."/>
            <person name="Labutti K."/>
            <person name="Barry K."/>
            <person name="Goldstein A."/>
            <person name="Labbe J."/>
            <person name="Schadt C."/>
            <person name="Tuskan G."/>
            <person name="Grigoriev I."/>
            <person name="Martin F."/>
            <person name="Vilgalys R."/>
            <person name="Bonito G."/>
        </authorList>
    </citation>
    <scope>NUCLEOTIDE SEQUENCE [LARGE SCALE GENOMIC DNA]</scope>
    <source>
        <strain evidence="2 3">AG-77</strain>
    </source>
</reference>
<dbReference type="InterPro" id="IPR003692">
    <property type="entry name" value="Hydantoinase_B"/>
</dbReference>
<evidence type="ECO:0000259" key="1">
    <source>
        <dbReference type="Pfam" id="PF02538"/>
    </source>
</evidence>
<gene>
    <name evidence="2" type="ORF">K457DRAFT_1759138</name>
</gene>
<dbReference type="EMBL" id="KV442347">
    <property type="protein sequence ID" value="OAQ21981.1"/>
    <property type="molecule type" value="Genomic_DNA"/>
</dbReference>
<evidence type="ECO:0000313" key="3">
    <source>
        <dbReference type="Proteomes" id="UP000078512"/>
    </source>
</evidence>
<dbReference type="STRING" id="1314771.A0A197JBU9"/>
<organism evidence="2 3">
    <name type="scientific">Linnemannia elongata AG-77</name>
    <dbReference type="NCBI Taxonomy" id="1314771"/>
    <lineage>
        <taxon>Eukaryota</taxon>
        <taxon>Fungi</taxon>
        <taxon>Fungi incertae sedis</taxon>
        <taxon>Mucoromycota</taxon>
        <taxon>Mortierellomycotina</taxon>
        <taxon>Mortierellomycetes</taxon>
        <taxon>Mortierellales</taxon>
        <taxon>Mortierellaceae</taxon>
        <taxon>Linnemannia</taxon>
    </lineage>
</organism>
<protein>
    <submittedName>
        <fullName evidence="2">Hydantoinase B/oxoprolinase</fullName>
    </submittedName>
</protein>
<dbReference type="Proteomes" id="UP000078512">
    <property type="component" value="Unassembled WGS sequence"/>
</dbReference>
<proteinExistence type="predicted"/>
<dbReference type="InterPro" id="IPR045079">
    <property type="entry name" value="Oxoprolinase-like"/>
</dbReference>
<feature type="non-terminal residue" evidence="2">
    <location>
        <position position="116"/>
    </location>
</feature>
<dbReference type="PANTHER" id="PTHR11365">
    <property type="entry name" value="5-OXOPROLINASE RELATED"/>
    <property type="match status" value="1"/>
</dbReference>
<dbReference type="GO" id="GO:0006749">
    <property type="term" value="P:glutathione metabolic process"/>
    <property type="evidence" value="ECO:0007669"/>
    <property type="project" value="TreeGrafter"/>
</dbReference>